<dbReference type="InterPro" id="IPR012454">
    <property type="entry name" value="DUF1659"/>
</dbReference>
<evidence type="ECO:0000259" key="1">
    <source>
        <dbReference type="Pfam" id="PF07872"/>
    </source>
</evidence>
<accession>A0ABV5AFK4</accession>
<proteinExistence type="predicted"/>
<evidence type="ECO:0000313" key="3">
    <source>
        <dbReference type="Proteomes" id="UP001579974"/>
    </source>
</evidence>
<comment type="caution">
    <text evidence="2">The sequence shown here is derived from an EMBL/GenBank/DDBJ whole genome shotgun (WGS) entry which is preliminary data.</text>
</comment>
<organism evidence="2 3">
    <name type="scientific">Alicyclobacillus fastidiosus</name>
    <dbReference type="NCBI Taxonomy" id="392011"/>
    <lineage>
        <taxon>Bacteria</taxon>
        <taxon>Bacillati</taxon>
        <taxon>Bacillota</taxon>
        <taxon>Bacilli</taxon>
        <taxon>Bacillales</taxon>
        <taxon>Alicyclobacillaceae</taxon>
        <taxon>Alicyclobacillus</taxon>
    </lineage>
</organism>
<dbReference type="RefSeq" id="WP_275474390.1">
    <property type="nucleotide sequence ID" value="NZ_CP162940.1"/>
</dbReference>
<reference evidence="2 3" key="1">
    <citation type="journal article" date="2024" name="Int. J. Mol. Sci.">
        <title>Exploration of Alicyclobacillus spp. Genome in Search of Antibiotic Resistance.</title>
        <authorList>
            <person name="Bucka-Kolendo J."/>
            <person name="Kiousi D.E."/>
            <person name="Dekowska A."/>
            <person name="Mikolajczuk-Szczyrba A."/>
            <person name="Karadedos D.M."/>
            <person name="Michael P."/>
            <person name="Galanis A."/>
            <person name="Sokolowska B."/>
        </authorList>
    </citation>
    <scope>NUCLEOTIDE SEQUENCE [LARGE SCALE GENOMIC DNA]</scope>
    <source>
        <strain evidence="2 3">KKP 3000</strain>
    </source>
</reference>
<keyword evidence="3" id="KW-1185">Reference proteome</keyword>
<dbReference type="EMBL" id="JBDXSU010000007">
    <property type="protein sequence ID" value="MFB5190846.1"/>
    <property type="molecule type" value="Genomic_DNA"/>
</dbReference>
<dbReference type="Pfam" id="PF07872">
    <property type="entry name" value="DUF1659"/>
    <property type="match status" value="1"/>
</dbReference>
<sequence length="79" mass="8231">MAQTTPVSRVLQIQTQVGTTSSGQPKLRSHNYANVALEAADDDLLAVGQALAALIDEPLVQVARVDQVVITASTSNTTA</sequence>
<feature type="domain" description="DUF1659" evidence="1">
    <location>
        <begin position="3"/>
        <end position="71"/>
    </location>
</feature>
<name>A0ABV5AFK4_9BACL</name>
<dbReference type="Proteomes" id="UP001579974">
    <property type="component" value="Unassembled WGS sequence"/>
</dbReference>
<evidence type="ECO:0000313" key="2">
    <source>
        <dbReference type="EMBL" id="MFB5190846.1"/>
    </source>
</evidence>
<gene>
    <name evidence="2" type="ORF">KKP3000_004332</name>
</gene>
<protein>
    <submittedName>
        <fullName evidence="2">DUF1659 domain-containing protein</fullName>
    </submittedName>
</protein>